<accession>A0A369JGC8</accession>
<proteinExistence type="predicted"/>
<keyword evidence="2" id="KW-1185">Reference proteome</keyword>
<dbReference type="Proteomes" id="UP000076154">
    <property type="component" value="Unassembled WGS sequence"/>
</dbReference>
<dbReference type="InParanoid" id="A0A369JGC8"/>
<organism evidence="1 2">
    <name type="scientific">Hypsizygus marmoreus</name>
    <name type="common">White beech mushroom</name>
    <name type="synonym">Agaricus marmoreus</name>
    <dbReference type="NCBI Taxonomy" id="39966"/>
    <lineage>
        <taxon>Eukaryota</taxon>
        <taxon>Fungi</taxon>
        <taxon>Dikarya</taxon>
        <taxon>Basidiomycota</taxon>
        <taxon>Agaricomycotina</taxon>
        <taxon>Agaricomycetes</taxon>
        <taxon>Agaricomycetidae</taxon>
        <taxon>Agaricales</taxon>
        <taxon>Tricholomatineae</taxon>
        <taxon>Lyophyllaceae</taxon>
        <taxon>Hypsizygus</taxon>
    </lineage>
</organism>
<gene>
    <name evidence="1" type="ORF">Hypma_013587</name>
</gene>
<dbReference type="AlphaFoldDB" id="A0A369JGC8"/>
<name>A0A369JGC8_HYPMA</name>
<comment type="caution">
    <text evidence="1">The sequence shown here is derived from an EMBL/GenBank/DDBJ whole genome shotgun (WGS) entry which is preliminary data.</text>
</comment>
<evidence type="ECO:0000313" key="2">
    <source>
        <dbReference type="Proteomes" id="UP000076154"/>
    </source>
</evidence>
<reference evidence="1" key="1">
    <citation type="submission" date="2018-04" db="EMBL/GenBank/DDBJ databases">
        <title>Whole genome sequencing of Hypsizygus marmoreus.</title>
        <authorList>
            <person name="Choi I.-G."/>
            <person name="Min B."/>
            <person name="Kim J.-G."/>
            <person name="Kim S."/>
            <person name="Oh Y.-L."/>
            <person name="Kong W.-S."/>
            <person name="Park H."/>
            <person name="Jeong J."/>
            <person name="Song E.-S."/>
        </authorList>
    </citation>
    <scope>NUCLEOTIDE SEQUENCE [LARGE SCALE GENOMIC DNA]</scope>
    <source>
        <strain evidence="1">51987-8</strain>
    </source>
</reference>
<protein>
    <submittedName>
        <fullName evidence="1">Uncharacterized protein</fullName>
    </submittedName>
</protein>
<dbReference type="EMBL" id="LUEZ02000080">
    <property type="protein sequence ID" value="RDB19465.1"/>
    <property type="molecule type" value="Genomic_DNA"/>
</dbReference>
<sequence length="69" mass="7734">MLHGIHQSALRQSAFYVSTVPSQHALDTTAYSLFHEHVLISLVPEQCCPIHSDSSDIIARIMTFNLTRP</sequence>
<evidence type="ECO:0000313" key="1">
    <source>
        <dbReference type="EMBL" id="RDB19465.1"/>
    </source>
</evidence>